<evidence type="ECO:0000256" key="10">
    <source>
        <dbReference type="ARBA" id="ARBA00023157"/>
    </source>
</evidence>
<evidence type="ECO:0000256" key="6">
    <source>
        <dbReference type="ARBA" id="ARBA00022729"/>
    </source>
</evidence>
<evidence type="ECO:0000313" key="17">
    <source>
        <dbReference type="Proteomes" id="UP001283341"/>
    </source>
</evidence>
<evidence type="ECO:0000256" key="2">
    <source>
        <dbReference type="ARBA" id="ARBA00011245"/>
    </source>
</evidence>
<evidence type="ECO:0000256" key="14">
    <source>
        <dbReference type="RuleBase" id="RU361240"/>
    </source>
</evidence>
<keyword evidence="10" id="KW-1015">Disulfide bond</keyword>
<evidence type="ECO:0000259" key="15">
    <source>
        <dbReference type="Pfam" id="PF04389"/>
    </source>
</evidence>
<organism evidence="16 17">
    <name type="scientific">Apodospora peruviana</name>
    <dbReference type="NCBI Taxonomy" id="516989"/>
    <lineage>
        <taxon>Eukaryota</taxon>
        <taxon>Fungi</taxon>
        <taxon>Dikarya</taxon>
        <taxon>Ascomycota</taxon>
        <taxon>Pezizomycotina</taxon>
        <taxon>Sordariomycetes</taxon>
        <taxon>Sordariomycetidae</taxon>
        <taxon>Sordariales</taxon>
        <taxon>Lasiosphaeriaceae</taxon>
        <taxon>Apodospora</taxon>
    </lineage>
</organism>
<evidence type="ECO:0000256" key="5">
    <source>
        <dbReference type="ARBA" id="ARBA00022723"/>
    </source>
</evidence>
<proteinExistence type="inferred from homology"/>
<evidence type="ECO:0000313" key="16">
    <source>
        <dbReference type="EMBL" id="KAK3318866.1"/>
    </source>
</evidence>
<name>A0AAE0I5I8_9PEZI</name>
<reference evidence="16" key="2">
    <citation type="submission" date="2023-06" db="EMBL/GenBank/DDBJ databases">
        <authorList>
            <consortium name="Lawrence Berkeley National Laboratory"/>
            <person name="Haridas S."/>
            <person name="Hensen N."/>
            <person name="Bonometti L."/>
            <person name="Westerberg I."/>
            <person name="Brannstrom I.O."/>
            <person name="Guillou S."/>
            <person name="Cros-Aarteil S."/>
            <person name="Calhoun S."/>
            <person name="Kuo A."/>
            <person name="Mondo S."/>
            <person name="Pangilinan J."/>
            <person name="Riley R."/>
            <person name="Labutti K."/>
            <person name="Andreopoulos B."/>
            <person name="Lipzen A."/>
            <person name="Chen C."/>
            <person name="Yanf M."/>
            <person name="Daum C."/>
            <person name="Ng V."/>
            <person name="Clum A."/>
            <person name="Steindorff A."/>
            <person name="Ohm R."/>
            <person name="Martin F."/>
            <person name="Silar P."/>
            <person name="Natvig D."/>
            <person name="Lalanne C."/>
            <person name="Gautier V."/>
            <person name="Ament-Velasquez S.L."/>
            <person name="Kruys A."/>
            <person name="Hutchinson M.I."/>
            <person name="Powell A.J."/>
            <person name="Barry K."/>
            <person name="Miller A.N."/>
            <person name="Grigoriev I.V."/>
            <person name="Debuchy R."/>
            <person name="Gladieux P."/>
            <person name="Thoren M.H."/>
            <person name="Johannesson H."/>
        </authorList>
    </citation>
    <scope>NUCLEOTIDE SEQUENCE</scope>
    <source>
        <strain evidence="16">CBS 118394</strain>
    </source>
</reference>
<comment type="subunit">
    <text evidence="2">Monomer.</text>
</comment>
<keyword evidence="6 14" id="KW-0732">Signal</keyword>
<evidence type="ECO:0000256" key="9">
    <source>
        <dbReference type="ARBA" id="ARBA00023145"/>
    </source>
</evidence>
<protein>
    <recommendedName>
        <fullName evidence="14">Peptide hydrolase</fullName>
        <ecNumber evidence="14">3.4.-.-</ecNumber>
    </recommendedName>
</protein>
<dbReference type="Gene3D" id="3.40.630.10">
    <property type="entry name" value="Zn peptidases"/>
    <property type="match status" value="1"/>
</dbReference>
<dbReference type="CDD" id="cd03879">
    <property type="entry name" value="M28_AAP"/>
    <property type="match status" value="1"/>
</dbReference>
<keyword evidence="17" id="KW-1185">Reference proteome</keyword>
<comment type="function">
    <text evidence="12">Extracellular aminopeptidase that allows assimilation of proteinaceous substrates.</text>
</comment>
<evidence type="ECO:0000256" key="8">
    <source>
        <dbReference type="ARBA" id="ARBA00022833"/>
    </source>
</evidence>
<keyword evidence="11" id="KW-0325">Glycoprotein</keyword>
<keyword evidence="5 14" id="KW-0479">Metal-binding</keyword>
<dbReference type="GO" id="GO:0004177">
    <property type="term" value="F:aminopeptidase activity"/>
    <property type="evidence" value="ECO:0007669"/>
    <property type="project" value="UniProtKB-KW"/>
</dbReference>
<keyword evidence="9" id="KW-0865">Zymogen</keyword>
<dbReference type="AlphaFoldDB" id="A0AAE0I5I8"/>
<dbReference type="PANTHER" id="PTHR12147">
    <property type="entry name" value="METALLOPEPTIDASE M28 FAMILY MEMBER"/>
    <property type="match status" value="1"/>
</dbReference>
<dbReference type="GO" id="GO:0008235">
    <property type="term" value="F:metalloexopeptidase activity"/>
    <property type="evidence" value="ECO:0007669"/>
    <property type="project" value="InterPro"/>
</dbReference>
<dbReference type="EMBL" id="JAUEDM010000004">
    <property type="protein sequence ID" value="KAK3318866.1"/>
    <property type="molecule type" value="Genomic_DNA"/>
</dbReference>
<dbReference type="InterPro" id="IPR007484">
    <property type="entry name" value="Peptidase_M28"/>
</dbReference>
<keyword evidence="8 14" id="KW-0862">Zinc</keyword>
<dbReference type="GO" id="GO:0006508">
    <property type="term" value="P:proteolysis"/>
    <property type="evidence" value="ECO:0007669"/>
    <property type="project" value="UniProtKB-KW"/>
</dbReference>
<evidence type="ECO:0000256" key="1">
    <source>
        <dbReference type="ARBA" id="ARBA00001947"/>
    </source>
</evidence>
<evidence type="ECO:0000256" key="3">
    <source>
        <dbReference type="ARBA" id="ARBA00022438"/>
    </source>
</evidence>
<gene>
    <name evidence="16" type="ORF">B0H66DRAFT_558314</name>
</gene>
<dbReference type="InterPro" id="IPR045175">
    <property type="entry name" value="M28_fam"/>
</dbReference>
<comment type="cofactor">
    <cofactor evidence="1">
        <name>Zn(2+)</name>
        <dbReference type="ChEBI" id="CHEBI:29105"/>
    </cofactor>
</comment>
<feature type="signal peptide" evidence="14">
    <location>
        <begin position="1"/>
        <end position="18"/>
    </location>
</feature>
<dbReference type="GO" id="GO:0046872">
    <property type="term" value="F:metal ion binding"/>
    <property type="evidence" value="ECO:0007669"/>
    <property type="project" value="UniProtKB-KW"/>
</dbReference>
<sequence>MKLTNASLLAVLLPAVSARFIESSESDHVLLFPDGRPDAPTDTEKYHIELSPGETRWVTEDEKWELRRNGQRFFDITDHPDLGTLRASSASKTSVFPKKPKFQDEVNPLLANLSKTEMKDHLTTFTSFHTRYYKSDYGKQSSEWLLSQVQDTIKNAGAEDRVSAKHFVHPWGQNSIIATIPGKTNSTIVIGAHQDSINLWLPSVLSAPGADDDGSGTVTILEAFRVLLLSEDIVKGNQENTIEFHWYSAEEGGLLGSQAIFSSYEKEGRDVKAMLQQDMTGFVTRTIKAGKVESVGVIVDFVDPNLTDFIKKVVVEYCDIPFVETKCGYACSDHASASKAGYPSAFVIEAAFEYSDNHIHTSDDLIEYLSFDHMLQHARLTLAFGYELAFTDFAKLEKKDDYSFGDL</sequence>
<evidence type="ECO:0000256" key="13">
    <source>
        <dbReference type="ARBA" id="ARBA00043962"/>
    </source>
</evidence>
<evidence type="ECO:0000256" key="4">
    <source>
        <dbReference type="ARBA" id="ARBA00022670"/>
    </source>
</evidence>
<dbReference type="SUPFAM" id="SSF53187">
    <property type="entry name" value="Zn-dependent exopeptidases"/>
    <property type="match status" value="1"/>
</dbReference>
<evidence type="ECO:0000256" key="12">
    <source>
        <dbReference type="ARBA" id="ARBA00043843"/>
    </source>
</evidence>
<dbReference type="Proteomes" id="UP001283341">
    <property type="component" value="Unassembled WGS sequence"/>
</dbReference>
<keyword evidence="4 14" id="KW-0645">Protease</keyword>
<keyword evidence="3" id="KW-0031">Aminopeptidase</keyword>
<dbReference type="PANTHER" id="PTHR12147:SF56">
    <property type="entry name" value="AMINOPEPTIDASE YDR415C-RELATED"/>
    <property type="match status" value="1"/>
</dbReference>
<feature type="chain" id="PRO_5041780668" description="Peptide hydrolase" evidence="14">
    <location>
        <begin position="19"/>
        <end position="407"/>
    </location>
</feature>
<reference evidence="16" key="1">
    <citation type="journal article" date="2023" name="Mol. Phylogenet. Evol.">
        <title>Genome-scale phylogeny and comparative genomics of the fungal order Sordariales.</title>
        <authorList>
            <person name="Hensen N."/>
            <person name="Bonometti L."/>
            <person name="Westerberg I."/>
            <person name="Brannstrom I.O."/>
            <person name="Guillou S."/>
            <person name="Cros-Aarteil S."/>
            <person name="Calhoun S."/>
            <person name="Haridas S."/>
            <person name="Kuo A."/>
            <person name="Mondo S."/>
            <person name="Pangilinan J."/>
            <person name="Riley R."/>
            <person name="LaButti K."/>
            <person name="Andreopoulos B."/>
            <person name="Lipzen A."/>
            <person name="Chen C."/>
            <person name="Yan M."/>
            <person name="Daum C."/>
            <person name="Ng V."/>
            <person name="Clum A."/>
            <person name="Steindorff A."/>
            <person name="Ohm R.A."/>
            <person name="Martin F."/>
            <person name="Silar P."/>
            <person name="Natvig D.O."/>
            <person name="Lalanne C."/>
            <person name="Gautier V."/>
            <person name="Ament-Velasquez S.L."/>
            <person name="Kruys A."/>
            <person name="Hutchinson M.I."/>
            <person name="Powell A.J."/>
            <person name="Barry K."/>
            <person name="Miller A.N."/>
            <person name="Grigoriev I.V."/>
            <person name="Debuchy R."/>
            <person name="Gladieux P."/>
            <person name="Hiltunen Thoren M."/>
            <person name="Johannesson H."/>
        </authorList>
    </citation>
    <scope>NUCLEOTIDE SEQUENCE</scope>
    <source>
        <strain evidence="16">CBS 118394</strain>
    </source>
</reference>
<comment type="similarity">
    <text evidence="13">Belongs to the peptidase M28 family. M28E subfamily.</text>
</comment>
<dbReference type="FunFam" id="3.40.630.10:FF:000042">
    <property type="entry name" value="Peptide hydrolase"/>
    <property type="match status" value="1"/>
</dbReference>
<evidence type="ECO:0000256" key="7">
    <source>
        <dbReference type="ARBA" id="ARBA00022801"/>
    </source>
</evidence>
<dbReference type="EC" id="3.4.-.-" evidence="14"/>
<feature type="domain" description="Peptidase M28" evidence="15">
    <location>
        <begin position="176"/>
        <end position="383"/>
    </location>
</feature>
<accession>A0AAE0I5I8</accession>
<keyword evidence="7 14" id="KW-0378">Hydrolase</keyword>
<dbReference type="Pfam" id="PF04389">
    <property type="entry name" value="Peptidase_M28"/>
    <property type="match status" value="1"/>
</dbReference>
<comment type="caution">
    <text evidence="16">The sequence shown here is derived from an EMBL/GenBank/DDBJ whole genome shotgun (WGS) entry which is preliminary data.</text>
</comment>
<evidence type="ECO:0000256" key="11">
    <source>
        <dbReference type="ARBA" id="ARBA00023180"/>
    </source>
</evidence>